<dbReference type="PANTHER" id="PTHR34135">
    <property type="entry name" value="LYSOZYME"/>
    <property type="match status" value="1"/>
</dbReference>
<comment type="caution">
    <text evidence="3">The sequence shown here is derived from an EMBL/GenBank/DDBJ whole genome shotgun (WGS) entry which is preliminary data.</text>
</comment>
<dbReference type="GO" id="GO:0009253">
    <property type="term" value="P:peptidoglycan catabolic process"/>
    <property type="evidence" value="ECO:0007669"/>
    <property type="project" value="InterPro"/>
</dbReference>
<evidence type="ECO:0000313" key="4">
    <source>
        <dbReference type="Proteomes" id="UP000633365"/>
    </source>
</evidence>
<dbReference type="PANTHER" id="PTHR34135:SF2">
    <property type="entry name" value="LYSOZYME"/>
    <property type="match status" value="1"/>
</dbReference>
<dbReference type="Proteomes" id="UP000633365">
    <property type="component" value="Unassembled WGS sequence"/>
</dbReference>
<dbReference type="InterPro" id="IPR002477">
    <property type="entry name" value="Peptidoglycan-bd-like"/>
</dbReference>
<evidence type="ECO:0000256" key="1">
    <source>
        <dbReference type="ARBA" id="ARBA00010646"/>
    </source>
</evidence>
<dbReference type="GO" id="GO:0003796">
    <property type="term" value="F:lysozyme activity"/>
    <property type="evidence" value="ECO:0007669"/>
    <property type="project" value="InterPro"/>
</dbReference>
<dbReference type="PROSITE" id="PS51904">
    <property type="entry name" value="GLYCOSYL_HYDROL_F25_2"/>
    <property type="match status" value="1"/>
</dbReference>
<evidence type="ECO:0000313" key="3">
    <source>
        <dbReference type="EMBL" id="MBK6089621.1"/>
    </source>
</evidence>
<name>A0A934WTF4_9FIRM</name>
<accession>A0A934WTF4</accession>
<keyword evidence="4" id="KW-1185">Reference proteome</keyword>
<dbReference type="GO" id="GO:0016998">
    <property type="term" value="P:cell wall macromolecule catabolic process"/>
    <property type="evidence" value="ECO:0007669"/>
    <property type="project" value="InterPro"/>
</dbReference>
<dbReference type="InterPro" id="IPR017853">
    <property type="entry name" value="GH"/>
</dbReference>
<sequence length="542" mass="59823">MASIVNTKGVDISDYQGDINLSKVKSAGYNFVMIKCGQGGNGRIIDSEFTDNVKKAEQLGMPWGVYLFTEACSTTAIKDECDKIDKLLKAEKAKGYRPTLPIALDLEYEYHIADGGGWNESNVKNITAVFVSEMLRLGYYPVIYTGYYQLRDWISTDTIVKCDVWLSQWNYAPDWTRKLGLWQYGGEKNYLESNSIPGVGVIDKDKVYKDYPAIIKNGGYNGWGNGTPKQIDEGTAAQLIIDTAYALLNVDEHPDSCDIMNWYGTFSDDINDVACCCAGQMYLFNHAGALDLIPGGKVADCGSLCRNFYDADQLYGPDEVRPGDLVIFSWSKERSSYWPASSLEYKTLDHVELCVAVYDDTIKCIGANNGGDECDDFQIKTRDKSNISCCCRPKYSDYSYEPYSENEEVYSEDESSVASVQSWLNNNYSADLDVDDIYGPRTKAALVKALQTELNRQCGAGLMVDGIYGNMTSSAAVCLFVGAQGNITKILQGFLICNGYSTNGFDGIFGSGTMNAVKSFQRDNDITADGIVGPVTWMLLAG</sequence>
<dbReference type="Gene3D" id="1.10.101.10">
    <property type="entry name" value="PGBD-like superfamily/PGBD"/>
    <property type="match status" value="2"/>
</dbReference>
<comment type="similarity">
    <text evidence="1">Belongs to the glycosyl hydrolase 25 family.</text>
</comment>
<dbReference type="EMBL" id="JAEQMG010000145">
    <property type="protein sequence ID" value="MBK6089621.1"/>
    <property type="molecule type" value="Genomic_DNA"/>
</dbReference>
<dbReference type="SUPFAM" id="SSF47090">
    <property type="entry name" value="PGBD-like"/>
    <property type="match status" value="1"/>
</dbReference>
<dbReference type="InterPro" id="IPR002053">
    <property type="entry name" value="Glyco_hydro_25"/>
</dbReference>
<dbReference type="InterPro" id="IPR036366">
    <property type="entry name" value="PGBDSf"/>
</dbReference>
<dbReference type="SUPFAM" id="SSF51445">
    <property type="entry name" value="(Trans)glycosidases"/>
    <property type="match status" value="1"/>
</dbReference>
<dbReference type="RefSeq" id="WP_201428329.1">
    <property type="nucleotide sequence ID" value="NZ_JAEQMG010000145.1"/>
</dbReference>
<organism evidence="3 4">
    <name type="scientific">Ruminococcus difficilis</name>
    <dbReference type="NCBI Taxonomy" id="2763069"/>
    <lineage>
        <taxon>Bacteria</taxon>
        <taxon>Bacillati</taxon>
        <taxon>Bacillota</taxon>
        <taxon>Clostridia</taxon>
        <taxon>Eubacteriales</taxon>
        <taxon>Oscillospiraceae</taxon>
        <taxon>Ruminococcus</taxon>
    </lineage>
</organism>
<feature type="domain" description="Peptidoglycan binding-like" evidence="2">
    <location>
        <begin position="485"/>
        <end position="540"/>
    </location>
</feature>
<dbReference type="Gene3D" id="3.20.20.80">
    <property type="entry name" value="Glycosidases"/>
    <property type="match status" value="1"/>
</dbReference>
<reference evidence="3" key="1">
    <citation type="submission" date="2021-01" db="EMBL/GenBank/DDBJ databases">
        <title>Genome public.</title>
        <authorList>
            <person name="Liu C."/>
            <person name="Sun Q."/>
        </authorList>
    </citation>
    <scope>NUCLEOTIDE SEQUENCE</scope>
    <source>
        <strain evidence="3">M6</strain>
    </source>
</reference>
<dbReference type="GO" id="GO:0016052">
    <property type="term" value="P:carbohydrate catabolic process"/>
    <property type="evidence" value="ECO:0007669"/>
    <property type="project" value="TreeGrafter"/>
</dbReference>
<dbReference type="Pfam" id="PF01183">
    <property type="entry name" value="Glyco_hydro_25"/>
    <property type="match status" value="1"/>
</dbReference>
<gene>
    <name evidence="3" type="ORF">JKK62_13395</name>
</gene>
<dbReference type="InterPro" id="IPR036365">
    <property type="entry name" value="PGBD-like_sf"/>
</dbReference>
<protein>
    <submittedName>
        <fullName evidence="3">Peptidoglycan-binding protein</fullName>
    </submittedName>
</protein>
<evidence type="ECO:0000259" key="2">
    <source>
        <dbReference type="Pfam" id="PF01471"/>
    </source>
</evidence>
<proteinExistence type="inferred from homology"/>
<dbReference type="AlphaFoldDB" id="A0A934WTF4"/>
<dbReference type="Pfam" id="PF01471">
    <property type="entry name" value="PG_binding_1"/>
    <property type="match status" value="1"/>
</dbReference>